<evidence type="ECO:0008006" key="5">
    <source>
        <dbReference type="Google" id="ProtNLM"/>
    </source>
</evidence>
<dbReference type="Proteomes" id="UP001238163">
    <property type="component" value="Unassembled WGS sequence"/>
</dbReference>
<evidence type="ECO:0000256" key="2">
    <source>
        <dbReference type="SAM" id="Phobius"/>
    </source>
</evidence>
<dbReference type="EMBL" id="JAUSVL010000001">
    <property type="protein sequence ID" value="MDQ0288667.1"/>
    <property type="molecule type" value="Genomic_DNA"/>
</dbReference>
<evidence type="ECO:0000256" key="1">
    <source>
        <dbReference type="SAM" id="MobiDB-lite"/>
    </source>
</evidence>
<accession>A0AAE3VDS8</accession>
<sequence length="86" mass="8848">MAIEHLIVLAIAIIIVTIGIRKARRVLKGSADGCDSGCCQSCGKNCPVKNLPSFAPQKTAPKPSTPEPAADTAAPKPANTPESGPR</sequence>
<keyword evidence="2" id="KW-0812">Transmembrane</keyword>
<keyword evidence="2" id="KW-0472">Membrane</keyword>
<keyword evidence="4" id="KW-1185">Reference proteome</keyword>
<dbReference type="RefSeq" id="WP_307259999.1">
    <property type="nucleotide sequence ID" value="NZ_JAUSVL010000001.1"/>
</dbReference>
<dbReference type="AlphaFoldDB" id="A0AAE3VDS8"/>
<comment type="caution">
    <text evidence="3">The sequence shown here is derived from an EMBL/GenBank/DDBJ whole genome shotgun (WGS) entry which is preliminary data.</text>
</comment>
<feature type="region of interest" description="Disordered" evidence="1">
    <location>
        <begin position="53"/>
        <end position="86"/>
    </location>
</feature>
<keyword evidence="2" id="KW-1133">Transmembrane helix</keyword>
<evidence type="ECO:0000313" key="4">
    <source>
        <dbReference type="Proteomes" id="UP001238163"/>
    </source>
</evidence>
<feature type="transmembrane region" description="Helical" evidence="2">
    <location>
        <begin position="6"/>
        <end position="23"/>
    </location>
</feature>
<reference evidence="3" key="1">
    <citation type="submission" date="2023-07" db="EMBL/GenBank/DDBJ databases">
        <title>Genomic Encyclopedia of Type Strains, Phase IV (KMG-IV): sequencing the most valuable type-strain genomes for metagenomic binning, comparative biology and taxonomic classification.</title>
        <authorList>
            <person name="Goeker M."/>
        </authorList>
    </citation>
    <scope>NUCLEOTIDE SEQUENCE</scope>
    <source>
        <strain evidence="3">DSM 24202</strain>
    </source>
</reference>
<protein>
    <recommendedName>
        <fullName evidence="5">FeoB-associated Cys-rich membrane protein</fullName>
    </recommendedName>
</protein>
<organism evidence="3 4">
    <name type="scientific">Oligosphaera ethanolica</name>
    <dbReference type="NCBI Taxonomy" id="760260"/>
    <lineage>
        <taxon>Bacteria</taxon>
        <taxon>Pseudomonadati</taxon>
        <taxon>Lentisphaerota</taxon>
        <taxon>Oligosphaeria</taxon>
        <taxon>Oligosphaerales</taxon>
        <taxon>Oligosphaeraceae</taxon>
        <taxon>Oligosphaera</taxon>
    </lineage>
</organism>
<evidence type="ECO:0000313" key="3">
    <source>
        <dbReference type="EMBL" id="MDQ0288667.1"/>
    </source>
</evidence>
<name>A0AAE3VDS8_9BACT</name>
<gene>
    <name evidence="3" type="ORF">J3R75_000774</name>
</gene>
<proteinExistence type="predicted"/>